<dbReference type="PROSITE" id="PS00028">
    <property type="entry name" value="ZINC_FINGER_C2H2_1"/>
    <property type="match status" value="1"/>
</dbReference>
<feature type="region of interest" description="Disordered" evidence="1">
    <location>
        <begin position="219"/>
        <end position="267"/>
    </location>
</feature>
<protein>
    <recommendedName>
        <fullName evidence="2">C2H2-type domain-containing protein</fullName>
    </recommendedName>
</protein>
<dbReference type="InterPro" id="IPR036236">
    <property type="entry name" value="Znf_C2H2_sf"/>
</dbReference>
<feature type="compositionally biased region" description="Gly residues" evidence="1">
    <location>
        <begin position="256"/>
        <end position="267"/>
    </location>
</feature>
<sequence length="267" mass="29656">MTGIAAASFFSNSCRFGGCGLQFESLSELIVHIEDNHIGIMDQHFYAEEIIKKAAGPYLREHFRMSTHRFFQDNDPKHTAKSVKACIESEGINWVPTPAESPDLNPIAALCHRGQLHTHFLSECSAFCPLHRPTQSTGPLRAPAHSEHRPTQSTGPLRAPAHLEHRPTQSTGPSHTEHHVQQDQEQQVIRKTPPDFLWRLSPSSCYNFKKCFTCTSLRDGDEDSVGTRTQWGRGLSGDEDWGRGLSGDEDSVGTRTGWGRGLGGDED</sequence>
<reference evidence="3 4" key="1">
    <citation type="submission" date="2024-04" db="EMBL/GenBank/DDBJ databases">
        <authorList>
            <person name="Waldvogel A.-M."/>
            <person name="Schoenle A."/>
        </authorList>
    </citation>
    <scope>NUCLEOTIDE SEQUENCE [LARGE SCALE GENOMIC DNA]</scope>
</reference>
<evidence type="ECO:0000313" key="4">
    <source>
        <dbReference type="Proteomes" id="UP001497482"/>
    </source>
</evidence>
<feature type="domain" description="C2H2-type" evidence="2">
    <location>
        <begin position="14"/>
        <end position="37"/>
    </location>
</feature>
<evidence type="ECO:0000259" key="2">
    <source>
        <dbReference type="PROSITE" id="PS00028"/>
    </source>
</evidence>
<dbReference type="GO" id="GO:0003676">
    <property type="term" value="F:nucleic acid binding"/>
    <property type="evidence" value="ECO:0007669"/>
    <property type="project" value="InterPro"/>
</dbReference>
<evidence type="ECO:0000313" key="3">
    <source>
        <dbReference type="EMBL" id="CAL1584004.1"/>
    </source>
</evidence>
<dbReference type="Gene3D" id="3.30.420.10">
    <property type="entry name" value="Ribonuclease H-like superfamily/Ribonuclease H"/>
    <property type="match status" value="1"/>
</dbReference>
<organism evidence="3 4">
    <name type="scientific">Knipowitschia caucasica</name>
    <name type="common">Caucasian dwarf goby</name>
    <name type="synonym">Pomatoschistus caucasicus</name>
    <dbReference type="NCBI Taxonomy" id="637954"/>
    <lineage>
        <taxon>Eukaryota</taxon>
        <taxon>Metazoa</taxon>
        <taxon>Chordata</taxon>
        <taxon>Craniata</taxon>
        <taxon>Vertebrata</taxon>
        <taxon>Euteleostomi</taxon>
        <taxon>Actinopterygii</taxon>
        <taxon>Neopterygii</taxon>
        <taxon>Teleostei</taxon>
        <taxon>Neoteleostei</taxon>
        <taxon>Acanthomorphata</taxon>
        <taxon>Gobiaria</taxon>
        <taxon>Gobiiformes</taxon>
        <taxon>Gobioidei</taxon>
        <taxon>Gobiidae</taxon>
        <taxon>Gobiinae</taxon>
        <taxon>Knipowitschia</taxon>
    </lineage>
</organism>
<dbReference type="InterPro" id="IPR036397">
    <property type="entry name" value="RNaseH_sf"/>
</dbReference>
<keyword evidence="4" id="KW-1185">Reference proteome</keyword>
<dbReference type="SUPFAM" id="SSF57667">
    <property type="entry name" value="beta-beta-alpha zinc fingers"/>
    <property type="match status" value="1"/>
</dbReference>
<dbReference type="InterPro" id="IPR013087">
    <property type="entry name" value="Znf_C2H2_type"/>
</dbReference>
<proteinExistence type="predicted"/>
<gene>
    <name evidence="3" type="ORF">KC01_LOCUS14400</name>
</gene>
<evidence type="ECO:0000256" key="1">
    <source>
        <dbReference type="SAM" id="MobiDB-lite"/>
    </source>
</evidence>
<dbReference type="Proteomes" id="UP001497482">
    <property type="component" value="Chromosome 16"/>
</dbReference>
<dbReference type="EMBL" id="OZ035838">
    <property type="protein sequence ID" value="CAL1584004.1"/>
    <property type="molecule type" value="Genomic_DNA"/>
</dbReference>
<feature type="region of interest" description="Disordered" evidence="1">
    <location>
        <begin position="137"/>
        <end position="187"/>
    </location>
</feature>
<name>A0AAV2K9A7_KNICA</name>
<dbReference type="FunFam" id="3.30.160.60:FF:000619">
    <property type="entry name" value="juxtaposed with another zinc finger protein 1"/>
    <property type="match status" value="1"/>
</dbReference>
<dbReference type="AlphaFoldDB" id="A0AAV2K9A7"/>
<accession>A0AAV2K9A7</accession>